<gene>
    <name evidence="2" type="ORF">E3T51_15320</name>
</gene>
<sequence>MIKRAAVSADEHSDSGRRRAVAGYDFTFSVPKSASILWGVGDATTQEVIVRAHHAAVGEVLADMKREVVERATKRKD</sequence>
<reference evidence="2 3" key="1">
    <citation type="submission" date="2019-03" db="EMBL/GenBank/DDBJ databases">
        <title>Genomics of glacier-inhabiting Cryobacterium strains.</title>
        <authorList>
            <person name="Liu Q."/>
            <person name="Xin Y.-H."/>
        </authorList>
    </citation>
    <scope>NUCLEOTIDE SEQUENCE [LARGE SCALE GENOMIC DNA]</scope>
    <source>
        <strain evidence="2 3">Sr54</strain>
    </source>
</reference>
<feature type="domain" description="TrwC relaxase" evidence="1">
    <location>
        <begin position="17"/>
        <end position="74"/>
    </location>
</feature>
<accession>A0A4R9BID4</accession>
<dbReference type="Proteomes" id="UP000297626">
    <property type="component" value="Unassembled WGS sequence"/>
</dbReference>
<dbReference type="Pfam" id="PF08751">
    <property type="entry name" value="TrwC"/>
    <property type="match status" value="1"/>
</dbReference>
<dbReference type="RefSeq" id="WP_134530652.1">
    <property type="nucleotide sequence ID" value="NZ_SOHN01000018.1"/>
</dbReference>
<evidence type="ECO:0000259" key="1">
    <source>
        <dbReference type="Pfam" id="PF08751"/>
    </source>
</evidence>
<name>A0A4R9BID4_9MICO</name>
<comment type="caution">
    <text evidence="2">The sequence shown here is derived from an EMBL/GenBank/DDBJ whole genome shotgun (WGS) entry which is preliminary data.</text>
</comment>
<evidence type="ECO:0000313" key="2">
    <source>
        <dbReference type="EMBL" id="TFD85277.1"/>
    </source>
</evidence>
<proteinExistence type="predicted"/>
<organism evidence="2 3">
    <name type="scientific">Cryobacterium serini</name>
    <dbReference type="NCBI Taxonomy" id="1259201"/>
    <lineage>
        <taxon>Bacteria</taxon>
        <taxon>Bacillati</taxon>
        <taxon>Actinomycetota</taxon>
        <taxon>Actinomycetes</taxon>
        <taxon>Micrococcales</taxon>
        <taxon>Microbacteriaceae</taxon>
        <taxon>Cryobacterium</taxon>
    </lineage>
</organism>
<dbReference type="AlphaFoldDB" id="A0A4R9BID4"/>
<dbReference type="SUPFAM" id="SSF55464">
    <property type="entry name" value="Origin of replication-binding domain, RBD-like"/>
    <property type="match status" value="1"/>
</dbReference>
<evidence type="ECO:0000313" key="3">
    <source>
        <dbReference type="Proteomes" id="UP000297626"/>
    </source>
</evidence>
<protein>
    <recommendedName>
        <fullName evidence="1">TrwC relaxase domain-containing protein</fullName>
    </recommendedName>
</protein>
<keyword evidence="3" id="KW-1185">Reference proteome</keyword>
<dbReference type="InterPro" id="IPR014862">
    <property type="entry name" value="TrwC"/>
</dbReference>
<dbReference type="EMBL" id="SOHN01000018">
    <property type="protein sequence ID" value="TFD85277.1"/>
    <property type="molecule type" value="Genomic_DNA"/>
</dbReference>